<sequence>MSRKANTDVGDDESSDELQEKVPSQSFTLHLKVLKIVDSPATTETKEDAGNDVELPNTSRMVPVITLRFTLPDTAAYDNMVLSDLRSRITPVINGTYRFASQDGSIFEDHTSLATYFGGTMLHPPVAEEPAAPKSKLSDGGGEKDDVKETGKRLPDEGDKAKKTEPAAVPFVPQGQNKFVYVRPFKRDSVSTSEFLDHPPFILKFVQILEDNELQKEGALHSSSFEALKGGNLQLGKLRKYVKDMSPNPKFHKFCLEDGHLVEDTITLKEYVASSSKTIENKEQSTPSIEVYFSKPGILRKEKPNSVSDFVKNSAALKHTEGFKGTDAINVQRSKDFQTLKEELDTATYRLSTGGEDAKSATLLTERQWDEVIRNTSVMFGWVVDPITHALTRAPRAAFRLKAGLNTVTEQDQQSADANVAKKPEGNTDTAVAAATTETGAQTGKTSSPTAVAPSTSSIGKSATKPGAIPNFVVDDASRIEVALTTHEFQMSMAKAHFSATSIEASGSRGVGPTSVGISGKVETAKTEEDKAKEQCTEKRLVATYYFPRATINFLPGDLEPTVEFKEAIERIIVRRKTEDLKQLYQEFGHMFCLKSVLGGCLQTSKIIKLNSTESEHSAKEQFKASVGVAVQTPAISAEAKASHERGESEDKGEKTTDTSEKLAFEATGGNTILASDPNRWTASIADHQHWRTIEQDNTITLVEALSRISGYSDAPKWFLQVVPESCKFVEVPTSRALYMRMKVLANQGAVDETPDSKGNGHHFYLGHDPANSPKLIHVSLKKREVQKPVAVAAPVKKPEPPSFLGFLRKGWNTLETGIETVATKAVTKAGLVADEVLHLGLASYVDLHHDPAKVDYLFYPKQPRAPVLLCPGDPPALPAVPKDDATNDEKNKYETAKQELLTKYNQTVWRLDVPDGQRLGHESLVIIRSLASDPSPCLSVYRNQQGIYLPGMVDHDNPSFWRILKTNKTSLAGDAIQDADIIRLCWRFSDQTNGFRDFHDDTFGRRTSTIPNGAADDLYLKVPLPSIQDPKCPTALMMHPIGDNRPFITNFPVLPSREGKPKIAFNLYDICFRLDSAGKFYVALCFVFQILTKGHLLNAGADGKGELEDYLTYDLVKERPETDKPTNDGSGGPDKPELPLLLAGLLIPGTGPVAAGLLMKSLFF</sequence>
<evidence type="ECO:0000259" key="2">
    <source>
        <dbReference type="Pfam" id="PF22693"/>
    </source>
</evidence>
<feature type="region of interest" description="Disordered" evidence="1">
    <location>
        <begin position="638"/>
        <end position="659"/>
    </location>
</feature>
<dbReference type="EMBL" id="CAJMXA010002140">
    <property type="protein sequence ID" value="CAE6476517.1"/>
    <property type="molecule type" value="Genomic_DNA"/>
</dbReference>
<accession>A0A8H3GW98</accession>
<comment type="caution">
    <text evidence="3">The sequence shown here is derived from an EMBL/GenBank/DDBJ whole genome shotgun (WGS) entry which is preliminary data.</text>
</comment>
<name>A0A8H3GW98_9AGAM</name>
<reference evidence="3" key="1">
    <citation type="submission" date="2021-01" db="EMBL/GenBank/DDBJ databases">
        <authorList>
            <person name="Kaushik A."/>
        </authorList>
    </citation>
    <scope>NUCLEOTIDE SEQUENCE</scope>
    <source>
        <strain evidence="3">AG6-10EEA</strain>
    </source>
</reference>
<dbReference type="Proteomes" id="UP000663853">
    <property type="component" value="Unassembled WGS sequence"/>
</dbReference>
<feature type="compositionally biased region" description="Low complexity" evidence="1">
    <location>
        <begin position="427"/>
        <end position="458"/>
    </location>
</feature>
<dbReference type="AlphaFoldDB" id="A0A8H3GW98"/>
<feature type="compositionally biased region" description="Basic and acidic residues" evidence="1">
    <location>
        <begin position="523"/>
        <end position="533"/>
    </location>
</feature>
<evidence type="ECO:0000256" key="1">
    <source>
        <dbReference type="SAM" id="MobiDB-lite"/>
    </source>
</evidence>
<feature type="domain" description="MACPF-like" evidence="2">
    <location>
        <begin position="540"/>
        <end position="706"/>
    </location>
</feature>
<dbReference type="InterPro" id="IPR054586">
    <property type="entry name" value="MACPF_1_fungal"/>
</dbReference>
<organism evidence="3 4">
    <name type="scientific">Rhizoctonia solani</name>
    <dbReference type="NCBI Taxonomy" id="456999"/>
    <lineage>
        <taxon>Eukaryota</taxon>
        <taxon>Fungi</taxon>
        <taxon>Dikarya</taxon>
        <taxon>Basidiomycota</taxon>
        <taxon>Agaricomycotina</taxon>
        <taxon>Agaricomycetes</taxon>
        <taxon>Cantharellales</taxon>
        <taxon>Ceratobasidiaceae</taxon>
        <taxon>Rhizoctonia</taxon>
    </lineage>
</organism>
<evidence type="ECO:0000313" key="3">
    <source>
        <dbReference type="EMBL" id="CAE6476517.1"/>
    </source>
</evidence>
<feature type="region of interest" description="Disordered" evidence="1">
    <location>
        <begin position="1"/>
        <end position="22"/>
    </location>
</feature>
<feature type="region of interest" description="Disordered" evidence="1">
    <location>
        <begin position="124"/>
        <end position="166"/>
    </location>
</feature>
<feature type="compositionally biased region" description="Basic and acidic residues" evidence="1">
    <location>
        <begin position="141"/>
        <end position="165"/>
    </location>
</feature>
<proteinExistence type="predicted"/>
<evidence type="ECO:0000313" key="4">
    <source>
        <dbReference type="Proteomes" id="UP000663853"/>
    </source>
</evidence>
<gene>
    <name evidence="3" type="ORF">RDB_LOCUS81777</name>
</gene>
<feature type="region of interest" description="Disordered" evidence="1">
    <location>
        <begin position="504"/>
        <end position="533"/>
    </location>
</feature>
<protein>
    <recommendedName>
        <fullName evidence="2">MACPF-like domain-containing protein</fullName>
    </recommendedName>
</protein>
<dbReference type="Pfam" id="PF22693">
    <property type="entry name" value="MACPF_1"/>
    <property type="match status" value="1"/>
</dbReference>
<feature type="region of interest" description="Disordered" evidence="1">
    <location>
        <begin position="409"/>
        <end position="465"/>
    </location>
</feature>
<feature type="compositionally biased region" description="Basic and acidic residues" evidence="1">
    <location>
        <begin position="641"/>
        <end position="659"/>
    </location>
</feature>